<evidence type="ECO:0000313" key="4">
    <source>
        <dbReference type="WBParaSite" id="Csp11.Scaffold526.g3061.t1"/>
    </source>
</evidence>
<dbReference type="Pfam" id="PF01681">
    <property type="entry name" value="C6"/>
    <property type="match status" value="1"/>
</dbReference>
<evidence type="ECO:0000313" key="3">
    <source>
        <dbReference type="Proteomes" id="UP000095282"/>
    </source>
</evidence>
<feature type="chain" id="PRO_5009307217" evidence="1">
    <location>
        <begin position="24"/>
        <end position="153"/>
    </location>
</feature>
<dbReference type="STRING" id="1561998.A0A1I7T747"/>
<protein>
    <submittedName>
        <fullName evidence="4">C6 domain-containing protein</fullName>
    </submittedName>
</protein>
<dbReference type="AlphaFoldDB" id="A0A1I7T747"/>
<sequence length="153" mass="15508">MMVKCSLLLHFVSFSTLVNVVLPCVATSGGGSTTVTTTTVATTTTASGCTSCTASQVTFAQAAGTIQIDTSGILGTDAASGCLTLTATCTADVMMTAFMQFNFNQGGPAENQNAGRTINALLNCVDGNWVYTSGGVSRIVTQVSCNQAPEVVG</sequence>
<reference evidence="4" key="1">
    <citation type="submission" date="2016-11" db="UniProtKB">
        <authorList>
            <consortium name="WormBaseParasite"/>
        </authorList>
    </citation>
    <scope>IDENTIFICATION</scope>
</reference>
<dbReference type="SMART" id="SM01048">
    <property type="entry name" value="C6"/>
    <property type="match status" value="1"/>
</dbReference>
<dbReference type="PANTHER" id="PTHR21629:SF4">
    <property type="entry name" value="PROTEIN CBG13119"/>
    <property type="match status" value="1"/>
</dbReference>
<dbReference type="Proteomes" id="UP000095282">
    <property type="component" value="Unplaced"/>
</dbReference>
<proteinExistence type="predicted"/>
<evidence type="ECO:0000256" key="1">
    <source>
        <dbReference type="SAM" id="SignalP"/>
    </source>
</evidence>
<organism evidence="3 4">
    <name type="scientific">Caenorhabditis tropicalis</name>
    <dbReference type="NCBI Taxonomy" id="1561998"/>
    <lineage>
        <taxon>Eukaryota</taxon>
        <taxon>Metazoa</taxon>
        <taxon>Ecdysozoa</taxon>
        <taxon>Nematoda</taxon>
        <taxon>Chromadorea</taxon>
        <taxon>Rhabditida</taxon>
        <taxon>Rhabditina</taxon>
        <taxon>Rhabditomorpha</taxon>
        <taxon>Rhabditoidea</taxon>
        <taxon>Rhabditidae</taxon>
        <taxon>Peloderinae</taxon>
        <taxon>Caenorhabditis</taxon>
    </lineage>
</organism>
<dbReference type="PANTHER" id="PTHR21629">
    <property type="entry name" value="C6 DOMAIN-CONTAINING PROTEIN"/>
    <property type="match status" value="1"/>
</dbReference>
<feature type="domain" description="C6" evidence="2">
    <location>
        <begin position="52"/>
        <end position="145"/>
    </location>
</feature>
<keyword evidence="1" id="KW-0732">Signal</keyword>
<feature type="signal peptide" evidence="1">
    <location>
        <begin position="1"/>
        <end position="23"/>
    </location>
</feature>
<keyword evidence="3" id="KW-1185">Reference proteome</keyword>
<dbReference type="eggNOG" id="ENOG502THWC">
    <property type="taxonomic scope" value="Eukaryota"/>
</dbReference>
<dbReference type="WBParaSite" id="Csp11.Scaffold526.g3061.t1">
    <property type="protein sequence ID" value="Csp11.Scaffold526.g3061.t1"/>
    <property type="gene ID" value="Csp11.Scaffold526.g3061"/>
</dbReference>
<evidence type="ECO:0000259" key="2">
    <source>
        <dbReference type="SMART" id="SM01048"/>
    </source>
</evidence>
<accession>A0A1I7T747</accession>
<name>A0A1I7T747_9PELO</name>
<dbReference type="InterPro" id="IPR002601">
    <property type="entry name" value="C6_domain"/>
</dbReference>